<dbReference type="PATRIC" id="fig|35818.11.peg.2418"/>
<evidence type="ECO:0000256" key="5">
    <source>
        <dbReference type="ARBA" id="ARBA00023136"/>
    </source>
</evidence>
<proteinExistence type="inferred from homology"/>
<dbReference type="InterPro" id="IPR000297">
    <property type="entry name" value="PPIase_PpiC"/>
</dbReference>
<comment type="subcellular location">
    <subcellularLocation>
        <location evidence="1">Cell membrane</location>
        <topology evidence="1">Single-pass type II membrane protein</topology>
    </subcellularLocation>
</comment>
<reference evidence="10 11" key="1">
    <citation type="submission" date="2014-06" db="EMBL/GenBank/DDBJ databases">
        <title>Helicobacter pullorum isolates in fresh chicken meat - phenotypic and genotypic features.</title>
        <authorList>
            <person name="Borges V."/>
            <person name="Santos A."/>
            <person name="Correia C.B."/>
            <person name="Saraiva M."/>
            <person name="Menard A."/>
            <person name="Vieira L."/>
            <person name="Sampaio D.A."/>
            <person name="Gomes J.P."/>
            <person name="Oleastro M."/>
        </authorList>
    </citation>
    <scope>NUCLEOTIDE SEQUENCE [LARGE SCALE GENOMIC DNA]</scope>
    <source>
        <strain evidence="10 11">229334/12</strain>
    </source>
</reference>
<dbReference type="PANTHER" id="PTHR47529">
    <property type="entry name" value="PEPTIDYL-PROLYL CIS-TRANS ISOMERASE D"/>
    <property type="match status" value="1"/>
</dbReference>
<dbReference type="GO" id="GO:0005886">
    <property type="term" value="C:plasma membrane"/>
    <property type="evidence" value="ECO:0007669"/>
    <property type="project" value="UniProtKB-SubCell"/>
</dbReference>
<evidence type="ECO:0000313" key="11">
    <source>
        <dbReference type="Proteomes" id="UP000037997"/>
    </source>
</evidence>
<evidence type="ECO:0000256" key="4">
    <source>
        <dbReference type="ARBA" id="ARBA00022989"/>
    </source>
</evidence>
<dbReference type="RefSeq" id="WP_054198641.1">
    <property type="nucleotide sequence ID" value="NZ_JNOC01000080.1"/>
</dbReference>
<evidence type="ECO:0000256" key="8">
    <source>
        <dbReference type="SAM" id="Phobius"/>
    </source>
</evidence>
<gene>
    <name evidence="10" type="ORF">HPU229334_12225</name>
</gene>
<feature type="transmembrane region" description="Helical" evidence="8">
    <location>
        <begin position="12"/>
        <end position="34"/>
    </location>
</feature>
<keyword evidence="2" id="KW-1003">Cell membrane</keyword>
<dbReference type="Pfam" id="PF13145">
    <property type="entry name" value="Rotamase_2"/>
    <property type="match status" value="1"/>
</dbReference>
<evidence type="ECO:0000256" key="2">
    <source>
        <dbReference type="ARBA" id="ARBA00022475"/>
    </source>
</evidence>
<evidence type="ECO:0000256" key="7">
    <source>
        <dbReference type="ARBA" id="ARBA00038408"/>
    </source>
</evidence>
<dbReference type="Gene3D" id="1.10.4030.10">
    <property type="entry name" value="Porin chaperone SurA, peptide-binding domain"/>
    <property type="match status" value="1"/>
</dbReference>
<name>A0A0N1EGY2_9HELI</name>
<keyword evidence="3 8" id="KW-0812">Transmembrane</keyword>
<evidence type="ECO:0000313" key="10">
    <source>
        <dbReference type="EMBL" id="KPH54834.1"/>
    </source>
</evidence>
<dbReference type="AlphaFoldDB" id="A0A0N1EGY2"/>
<dbReference type="GO" id="GO:0003755">
    <property type="term" value="F:peptidyl-prolyl cis-trans isomerase activity"/>
    <property type="evidence" value="ECO:0007669"/>
    <property type="project" value="InterPro"/>
</dbReference>
<evidence type="ECO:0000256" key="1">
    <source>
        <dbReference type="ARBA" id="ARBA00004401"/>
    </source>
</evidence>
<comment type="similarity">
    <text evidence="7">Belongs to the PpiD chaperone family.</text>
</comment>
<protein>
    <recommendedName>
        <fullName evidence="9">PpiC domain-containing protein</fullName>
    </recommendedName>
</protein>
<keyword evidence="6" id="KW-0143">Chaperone</keyword>
<sequence>MIGFMQKHKKYLMVIIWISTIAFIGAGFVGWGSYSFSSTSNAVAVVGDIKVSIDKMQREYARLYNIYNQLVGGTLDDEQAKKMGIEEQAINNLIVKALMLNYAYDLGLRVSKEEIIQEITSIEGFQNKGQFDEQIYKQTLKDNQLKPKDFEEGIEEGLLLQKLDALLNIPLTPLEIEALGAAYSMEDLVHIEVINKKDIVFTPKEEEIKKYWENNKDIYQTQRGYEISSIFIPLDSIAVEENALEQYYKDFKNQFLDSNGQIIPFAQAKDKVIEKFRDSQAQKEALKEYISLRKGENQEAKDSTIYEGSDEYGVDFINLLSQAKEQETLKPIRVNNKGKEGYITAKVVKIIPSQPQTYEVAKANAKEDYVNAEQIRLLEEKATKQLGTFKGVNVGYIGYGSEVELAGLTKEEASDFIRILTTKKEEKGYILLENKAILYQIFDQRVKNSAIIKENLDFLTQNGTQIKSRLVEIEFLNYLSKTYKVVRKI</sequence>
<dbReference type="EMBL" id="JNOC01000080">
    <property type="protein sequence ID" value="KPH54834.1"/>
    <property type="molecule type" value="Genomic_DNA"/>
</dbReference>
<organism evidence="10 11">
    <name type="scientific">Helicobacter pullorum</name>
    <dbReference type="NCBI Taxonomy" id="35818"/>
    <lineage>
        <taxon>Bacteria</taxon>
        <taxon>Pseudomonadati</taxon>
        <taxon>Campylobacterota</taxon>
        <taxon>Epsilonproteobacteria</taxon>
        <taxon>Campylobacterales</taxon>
        <taxon>Helicobacteraceae</taxon>
        <taxon>Helicobacter</taxon>
    </lineage>
</organism>
<evidence type="ECO:0000256" key="3">
    <source>
        <dbReference type="ARBA" id="ARBA00022692"/>
    </source>
</evidence>
<dbReference type="SUPFAM" id="SSF109998">
    <property type="entry name" value="Triger factor/SurA peptide-binding domain-like"/>
    <property type="match status" value="1"/>
</dbReference>
<dbReference type="PANTHER" id="PTHR47529:SF1">
    <property type="entry name" value="PERIPLASMIC CHAPERONE PPID"/>
    <property type="match status" value="1"/>
</dbReference>
<feature type="domain" description="PpiC" evidence="9">
    <location>
        <begin position="239"/>
        <end position="362"/>
    </location>
</feature>
<keyword evidence="5 8" id="KW-0472">Membrane</keyword>
<keyword evidence="4 8" id="KW-1133">Transmembrane helix</keyword>
<dbReference type="Proteomes" id="UP000037997">
    <property type="component" value="Unassembled WGS sequence"/>
</dbReference>
<dbReference type="InterPro" id="IPR052029">
    <property type="entry name" value="PpiD_chaperone"/>
</dbReference>
<comment type="caution">
    <text evidence="10">The sequence shown here is derived from an EMBL/GenBank/DDBJ whole genome shotgun (WGS) entry which is preliminary data.</text>
</comment>
<dbReference type="STRING" id="35818.HPU229336_06780"/>
<dbReference type="Pfam" id="PF13624">
    <property type="entry name" value="SurA_N_3"/>
    <property type="match status" value="1"/>
</dbReference>
<evidence type="ECO:0000256" key="6">
    <source>
        <dbReference type="ARBA" id="ARBA00023186"/>
    </source>
</evidence>
<evidence type="ECO:0000259" key="9">
    <source>
        <dbReference type="Pfam" id="PF13145"/>
    </source>
</evidence>
<accession>A0A0N1EGY2</accession>
<dbReference type="InterPro" id="IPR027304">
    <property type="entry name" value="Trigger_fact/SurA_dom_sf"/>
</dbReference>